<dbReference type="EMBL" id="FZOQ01000024">
    <property type="protein sequence ID" value="SNT09860.1"/>
    <property type="molecule type" value="Genomic_DNA"/>
</dbReference>
<sequence>MEDLHRLVRLVTHYSSKSQPLLNLQDESNLDTKFFNLIKSGAVKSDEDAALELYGQRDRAANYRMLKSRLRKKLLSHLHFLKLPEGKFRATSINKYQCSSLLLEAQSLIVLNEIRMANKVLDQALALAKQNELNDQVVKILEQKQWVNLILGNKKKHEETRLELEKFYKIEKAEREAIHIFQSVSVVLKDKFTARSTSLQKYPAILARMKELWEISNSSLVFNYYHILLIQYHEFTGDYNAVIGSVTAAESLLTEGKVHTSWFNHAFNSFIKAYALLQTKQYEQGLNFVEQRLKHFEPYSMSWFPFMENYFLLAVHAKSYQLALNIIEKSLQDKHILKIANGDKERWELYRRYLLLLQKRERLGNDFKYTETVVSELVLLPKDKEGFNLSLLVLDAIELLSNPNLDDYEPLAERIRKYISKYLRGEKAERGRLFLRMLLLVIKEGLDPAQSREKGERLLEKLSVALPPGDAFAEVEIVPYEQLWELVLWVLCQRKGRK</sequence>
<evidence type="ECO:0000313" key="2">
    <source>
        <dbReference type="Proteomes" id="UP000198432"/>
    </source>
</evidence>
<dbReference type="Proteomes" id="UP000198432">
    <property type="component" value="Unassembled WGS sequence"/>
</dbReference>
<keyword evidence="2" id="KW-1185">Reference proteome</keyword>
<protein>
    <submittedName>
        <fullName evidence="1">Uncharacterized protein</fullName>
    </submittedName>
</protein>
<proteinExistence type="predicted"/>
<reference evidence="2" key="1">
    <citation type="submission" date="2017-06" db="EMBL/GenBank/DDBJ databases">
        <authorList>
            <person name="Varghese N."/>
            <person name="Submissions S."/>
        </authorList>
    </citation>
    <scope>NUCLEOTIDE SEQUENCE [LARGE SCALE GENOMIC DNA]</scope>
    <source>
        <strain evidence="2">NKM1</strain>
    </source>
</reference>
<organism evidence="1 2">
    <name type="scientific">Pontibacter ummariensis</name>
    <dbReference type="NCBI Taxonomy" id="1610492"/>
    <lineage>
        <taxon>Bacteria</taxon>
        <taxon>Pseudomonadati</taxon>
        <taxon>Bacteroidota</taxon>
        <taxon>Cytophagia</taxon>
        <taxon>Cytophagales</taxon>
        <taxon>Hymenobacteraceae</taxon>
        <taxon>Pontibacter</taxon>
    </lineage>
</organism>
<evidence type="ECO:0000313" key="1">
    <source>
        <dbReference type="EMBL" id="SNT09860.1"/>
    </source>
</evidence>
<dbReference type="AlphaFoldDB" id="A0A239JVS6"/>
<gene>
    <name evidence="1" type="ORF">SAMN06296052_12413</name>
</gene>
<name>A0A239JVS6_9BACT</name>
<accession>A0A239JVS6</accession>